<name>A0A2P2NNL5_RHIMU</name>
<protein>
    <submittedName>
        <fullName evidence="1">Uncharacterized protein</fullName>
    </submittedName>
</protein>
<evidence type="ECO:0000313" key="1">
    <source>
        <dbReference type="EMBL" id="MBX44066.1"/>
    </source>
</evidence>
<dbReference type="EMBL" id="GGEC01063582">
    <property type="protein sequence ID" value="MBX44066.1"/>
    <property type="molecule type" value="Transcribed_RNA"/>
</dbReference>
<dbReference type="AlphaFoldDB" id="A0A2P2NNL5"/>
<organism evidence="1">
    <name type="scientific">Rhizophora mucronata</name>
    <name type="common">Asiatic mangrove</name>
    <dbReference type="NCBI Taxonomy" id="61149"/>
    <lineage>
        <taxon>Eukaryota</taxon>
        <taxon>Viridiplantae</taxon>
        <taxon>Streptophyta</taxon>
        <taxon>Embryophyta</taxon>
        <taxon>Tracheophyta</taxon>
        <taxon>Spermatophyta</taxon>
        <taxon>Magnoliopsida</taxon>
        <taxon>eudicotyledons</taxon>
        <taxon>Gunneridae</taxon>
        <taxon>Pentapetalae</taxon>
        <taxon>rosids</taxon>
        <taxon>fabids</taxon>
        <taxon>Malpighiales</taxon>
        <taxon>Rhizophoraceae</taxon>
        <taxon>Rhizophora</taxon>
    </lineage>
</organism>
<proteinExistence type="predicted"/>
<accession>A0A2P2NNL5</accession>
<reference evidence="1" key="1">
    <citation type="submission" date="2018-02" db="EMBL/GenBank/DDBJ databases">
        <title>Rhizophora mucronata_Transcriptome.</title>
        <authorList>
            <person name="Meera S.P."/>
            <person name="Sreeshan A."/>
            <person name="Augustine A."/>
        </authorList>
    </citation>
    <scope>NUCLEOTIDE SEQUENCE</scope>
    <source>
        <tissue evidence="1">Leaf</tissue>
    </source>
</reference>
<sequence>MAFRAFYFQMIGSDQKGNFNIMRQSSHCT</sequence>